<evidence type="ECO:0000256" key="11">
    <source>
        <dbReference type="RuleBase" id="RU362031"/>
    </source>
</evidence>
<dbReference type="PANTHER" id="PTHR42837:SF2">
    <property type="entry name" value="MEMBRANE METALLOPROTEASE ARASP2, CHLOROPLASTIC-RELATED"/>
    <property type="match status" value="1"/>
</dbReference>
<evidence type="ECO:0000259" key="12">
    <source>
        <dbReference type="Pfam" id="PF02163"/>
    </source>
</evidence>
<dbReference type="CDD" id="cd06163">
    <property type="entry name" value="S2P-M50_PDZ_RseP-like"/>
    <property type="match status" value="1"/>
</dbReference>
<evidence type="ECO:0000256" key="2">
    <source>
        <dbReference type="ARBA" id="ARBA00004141"/>
    </source>
</evidence>
<keyword evidence="9 11" id="KW-0482">Metalloprotease</keyword>
<organism evidence="13">
    <name type="scientific">candidate division WOR-3 bacterium</name>
    <dbReference type="NCBI Taxonomy" id="2052148"/>
    <lineage>
        <taxon>Bacteria</taxon>
        <taxon>Bacteria division WOR-3</taxon>
    </lineage>
</organism>
<protein>
    <recommendedName>
        <fullName evidence="11">Zinc metalloprotease</fullName>
        <ecNumber evidence="11">3.4.24.-</ecNumber>
    </recommendedName>
</protein>
<dbReference type="EMBL" id="DTOZ01000092">
    <property type="protein sequence ID" value="HGE78079.1"/>
    <property type="molecule type" value="Genomic_DNA"/>
</dbReference>
<dbReference type="AlphaFoldDB" id="A0A7V3RH82"/>
<dbReference type="InterPro" id="IPR036034">
    <property type="entry name" value="PDZ_sf"/>
</dbReference>
<reference evidence="13" key="1">
    <citation type="journal article" date="2020" name="mSystems">
        <title>Genome- and Community-Level Interaction Insights into Carbon Utilization and Element Cycling Functions of Hydrothermarchaeota in Hydrothermal Sediment.</title>
        <authorList>
            <person name="Zhou Z."/>
            <person name="Liu Y."/>
            <person name="Xu W."/>
            <person name="Pan J."/>
            <person name="Luo Z.H."/>
            <person name="Li M."/>
        </authorList>
    </citation>
    <scope>NUCLEOTIDE SEQUENCE [LARGE SCALE GENOMIC DNA]</scope>
    <source>
        <strain evidence="13">SpSt-961</strain>
    </source>
</reference>
<comment type="cofactor">
    <cofactor evidence="1 11">
        <name>Zn(2+)</name>
        <dbReference type="ChEBI" id="CHEBI:29105"/>
    </cofactor>
</comment>
<evidence type="ECO:0000256" key="5">
    <source>
        <dbReference type="ARBA" id="ARBA00022692"/>
    </source>
</evidence>
<keyword evidence="5 11" id="KW-0812">Transmembrane</keyword>
<evidence type="ECO:0000256" key="7">
    <source>
        <dbReference type="ARBA" id="ARBA00022833"/>
    </source>
</evidence>
<sequence length="432" mass="48805">MILITALAFLFILGFSITIHEFGHFIFAKIFKIPVEKFSLGFGPPVIKKKIGETDFRIAWIPLGGYVKMAGEEDVDMPFQKSNVDNTPAPTPNFYDAPLLHRILVVLSGPLFNIFSGFLVLVLLYLFYGTYVNPHLRIRVEKGSYAEKVGFQDFDSLISINNTLLHSWDELEQFWESNRGNNMTFLLKRKGEIIRIEIPAMNDSLFLNPYVPPVVGSLKRDGPAYRAGMAFNDTVVKIEGDTIKIWDDFVARVRRSKNIPLHIKWLHKGELKSAIITPVPYYDPILNDTVGQIGIVMPLKKVYVTPSRAISMAARRSAELIYFTLKTFYKLIKGEISRKVLGGPIAIARLTGESARWGFESLLSLLSVISINLGLVNLFPIPALDGGHILVGVIEAIRRKRFSKKTRLIIQQIGFAIIFLLIIYVTFNDLTR</sequence>
<comment type="subcellular location">
    <subcellularLocation>
        <location evidence="2">Membrane</location>
        <topology evidence="2">Multi-pass membrane protein</topology>
    </subcellularLocation>
</comment>
<feature type="transmembrane region" description="Helical" evidence="11">
    <location>
        <begin position="103"/>
        <end position="128"/>
    </location>
</feature>
<name>A0A7V3RH82_UNCW3</name>
<evidence type="ECO:0000256" key="9">
    <source>
        <dbReference type="ARBA" id="ARBA00023049"/>
    </source>
</evidence>
<comment type="similarity">
    <text evidence="3 11">Belongs to the peptidase M50B family.</text>
</comment>
<dbReference type="Pfam" id="PF02163">
    <property type="entry name" value="Peptidase_M50"/>
    <property type="match status" value="1"/>
</dbReference>
<keyword evidence="6 11" id="KW-0378">Hydrolase</keyword>
<dbReference type="NCBIfam" id="TIGR00054">
    <property type="entry name" value="RIP metalloprotease RseP"/>
    <property type="match status" value="1"/>
</dbReference>
<accession>A0A7V3RH82</accession>
<proteinExistence type="inferred from homology"/>
<dbReference type="Gene3D" id="2.30.42.10">
    <property type="match status" value="2"/>
</dbReference>
<evidence type="ECO:0000256" key="4">
    <source>
        <dbReference type="ARBA" id="ARBA00022670"/>
    </source>
</evidence>
<feature type="domain" description="Peptidase M50" evidence="12">
    <location>
        <begin position="8"/>
        <end position="421"/>
    </location>
</feature>
<evidence type="ECO:0000256" key="10">
    <source>
        <dbReference type="ARBA" id="ARBA00023136"/>
    </source>
</evidence>
<evidence type="ECO:0000256" key="3">
    <source>
        <dbReference type="ARBA" id="ARBA00007931"/>
    </source>
</evidence>
<feature type="transmembrane region" description="Helical" evidence="11">
    <location>
        <begin position="408"/>
        <end position="427"/>
    </location>
</feature>
<keyword evidence="4 13" id="KW-0645">Protease</keyword>
<keyword evidence="10 11" id="KW-0472">Membrane</keyword>
<dbReference type="InterPro" id="IPR004387">
    <property type="entry name" value="Pept_M50_Zn"/>
</dbReference>
<gene>
    <name evidence="13" type="primary">rseP</name>
    <name evidence="13" type="ORF">ENX68_03645</name>
</gene>
<dbReference type="InterPro" id="IPR008915">
    <property type="entry name" value="Peptidase_M50"/>
</dbReference>
<keyword evidence="7 11" id="KW-0862">Zinc</keyword>
<evidence type="ECO:0000256" key="8">
    <source>
        <dbReference type="ARBA" id="ARBA00022989"/>
    </source>
</evidence>
<dbReference type="SUPFAM" id="SSF50156">
    <property type="entry name" value="PDZ domain-like"/>
    <property type="match status" value="2"/>
</dbReference>
<keyword evidence="11" id="KW-0479">Metal-binding</keyword>
<evidence type="ECO:0000256" key="6">
    <source>
        <dbReference type="ARBA" id="ARBA00022801"/>
    </source>
</evidence>
<evidence type="ECO:0000256" key="1">
    <source>
        <dbReference type="ARBA" id="ARBA00001947"/>
    </source>
</evidence>
<dbReference type="EC" id="3.4.24.-" evidence="11"/>
<evidence type="ECO:0000313" key="13">
    <source>
        <dbReference type="EMBL" id="HGE78079.1"/>
    </source>
</evidence>
<dbReference type="PANTHER" id="PTHR42837">
    <property type="entry name" value="REGULATOR OF SIGMA-E PROTEASE RSEP"/>
    <property type="match status" value="1"/>
</dbReference>
<comment type="caution">
    <text evidence="13">The sequence shown here is derived from an EMBL/GenBank/DDBJ whole genome shotgun (WGS) entry which is preliminary data.</text>
</comment>
<dbReference type="GO" id="GO:0006508">
    <property type="term" value="P:proteolysis"/>
    <property type="evidence" value="ECO:0007669"/>
    <property type="project" value="UniProtKB-KW"/>
</dbReference>
<dbReference type="GO" id="GO:0016020">
    <property type="term" value="C:membrane"/>
    <property type="evidence" value="ECO:0007669"/>
    <property type="project" value="UniProtKB-SubCell"/>
</dbReference>
<dbReference type="GO" id="GO:0046872">
    <property type="term" value="F:metal ion binding"/>
    <property type="evidence" value="ECO:0007669"/>
    <property type="project" value="UniProtKB-KW"/>
</dbReference>
<keyword evidence="8 11" id="KW-1133">Transmembrane helix</keyword>
<dbReference type="GO" id="GO:0004222">
    <property type="term" value="F:metalloendopeptidase activity"/>
    <property type="evidence" value="ECO:0007669"/>
    <property type="project" value="InterPro"/>
</dbReference>